<dbReference type="Pfam" id="PF10027">
    <property type="entry name" value="DUF2269"/>
    <property type="match status" value="1"/>
</dbReference>
<dbReference type="InterPro" id="IPR018729">
    <property type="entry name" value="DUF2269_transmembrane"/>
</dbReference>
<feature type="transmembrane region" description="Helical" evidence="1">
    <location>
        <begin position="52"/>
        <end position="73"/>
    </location>
</feature>
<proteinExistence type="predicted"/>
<feature type="transmembrane region" description="Helical" evidence="1">
    <location>
        <begin position="79"/>
        <end position="98"/>
    </location>
</feature>
<dbReference type="RefSeq" id="WP_037259234.1">
    <property type="nucleotide sequence ID" value="NZ_QHKI01000034.1"/>
</dbReference>
<reference evidence="2 3" key="1">
    <citation type="submission" date="2018-05" db="EMBL/GenBank/DDBJ databases">
        <title>Evolution of GPA BGCs.</title>
        <authorList>
            <person name="Waglechner N."/>
            <person name="Wright G.D."/>
        </authorList>
    </citation>
    <scope>NUCLEOTIDE SEQUENCE [LARGE SCALE GENOMIC DNA]</scope>
    <source>
        <strain evidence="2 3">A82846</strain>
    </source>
</reference>
<organism evidence="2 3">
    <name type="scientific">Kibdelosporangium aridum</name>
    <dbReference type="NCBI Taxonomy" id="2030"/>
    <lineage>
        <taxon>Bacteria</taxon>
        <taxon>Bacillati</taxon>
        <taxon>Actinomycetota</taxon>
        <taxon>Actinomycetes</taxon>
        <taxon>Pseudonocardiales</taxon>
        <taxon>Pseudonocardiaceae</taxon>
        <taxon>Kibdelosporangium</taxon>
    </lineage>
</organism>
<name>A0A428Z1N6_KIBAR</name>
<keyword evidence="1" id="KW-0812">Transmembrane</keyword>
<feature type="transmembrane region" description="Helical" evidence="1">
    <location>
        <begin position="129"/>
        <end position="146"/>
    </location>
</feature>
<dbReference type="EMBL" id="QHKI01000034">
    <property type="protein sequence ID" value="RSM78955.1"/>
    <property type="molecule type" value="Genomic_DNA"/>
</dbReference>
<evidence type="ECO:0000313" key="3">
    <source>
        <dbReference type="Proteomes" id="UP000287547"/>
    </source>
</evidence>
<feature type="transmembrane region" description="Helical" evidence="1">
    <location>
        <begin position="6"/>
        <end position="31"/>
    </location>
</feature>
<evidence type="ECO:0000256" key="1">
    <source>
        <dbReference type="SAM" id="Phobius"/>
    </source>
</evidence>
<evidence type="ECO:0000313" key="2">
    <source>
        <dbReference type="EMBL" id="RSM78955.1"/>
    </source>
</evidence>
<accession>A0A428Z1N6</accession>
<sequence>MREVLLLGHISFAAIWIGSHIGMLAIGSRALREGPERTVQFILDSDWLGNRLQAVSAILALLFGIALVVVVGFSFGDLWILLGLLGFVILLVLGIGYLTPQSRKILEAAEQHGADAPDVQAKIKTVRRVAIAQAAVMLLIVLDMVAKPVL</sequence>
<comment type="caution">
    <text evidence="2">The sequence shown here is derived from an EMBL/GenBank/DDBJ whole genome shotgun (WGS) entry which is preliminary data.</text>
</comment>
<protein>
    <submittedName>
        <fullName evidence="2">DUF2269 domain-containing protein</fullName>
    </submittedName>
</protein>
<keyword evidence="1" id="KW-0472">Membrane</keyword>
<keyword evidence="1" id="KW-1133">Transmembrane helix</keyword>
<gene>
    <name evidence="2" type="ORF">DMH04_32260</name>
</gene>
<dbReference type="AlphaFoldDB" id="A0A428Z1N6"/>
<dbReference type="Proteomes" id="UP000287547">
    <property type="component" value="Unassembled WGS sequence"/>
</dbReference>
<dbReference type="OrthoDB" id="9830849at2"/>